<dbReference type="InterPro" id="IPR012337">
    <property type="entry name" value="RNaseH-like_sf"/>
</dbReference>
<dbReference type="SUPFAM" id="SSF53098">
    <property type="entry name" value="Ribonuclease H-like"/>
    <property type="match status" value="1"/>
</dbReference>
<comment type="caution">
    <text evidence="3">The sequence shown here is derived from an EMBL/GenBank/DDBJ whole genome shotgun (WGS) entry which is preliminary data.</text>
</comment>
<dbReference type="InterPro" id="IPR036397">
    <property type="entry name" value="RNaseH_sf"/>
</dbReference>
<dbReference type="GO" id="GO:0003676">
    <property type="term" value="F:nucleic acid binding"/>
    <property type="evidence" value="ECO:0007669"/>
    <property type="project" value="InterPro"/>
</dbReference>
<evidence type="ECO:0000313" key="3">
    <source>
        <dbReference type="EMBL" id="MCD5316818.1"/>
    </source>
</evidence>
<dbReference type="Proteomes" id="UP001138997">
    <property type="component" value="Unassembled WGS sequence"/>
</dbReference>
<dbReference type="InterPro" id="IPR050900">
    <property type="entry name" value="Transposase_IS3/IS150/IS904"/>
</dbReference>
<dbReference type="GO" id="GO:0015074">
    <property type="term" value="P:DNA integration"/>
    <property type="evidence" value="ECO:0007669"/>
    <property type="project" value="InterPro"/>
</dbReference>
<dbReference type="InterPro" id="IPR001584">
    <property type="entry name" value="Integrase_cat-core"/>
</dbReference>
<dbReference type="PANTHER" id="PTHR46889">
    <property type="entry name" value="TRANSPOSASE INSF FOR INSERTION SEQUENCE IS3B-RELATED"/>
    <property type="match status" value="1"/>
</dbReference>
<reference evidence="3" key="1">
    <citation type="submission" date="2021-11" db="EMBL/GenBank/DDBJ databases">
        <title>Streptomyces corallinus and Kineosporia corallina sp. nov., two new coral-derived marine actinobacteria.</title>
        <authorList>
            <person name="Buangrab K."/>
            <person name="Sutthacheep M."/>
            <person name="Yeemin T."/>
            <person name="Harunari E."/>
            <person name="Igarashi Y."/>
            <person name="Sripreechasak P."/>
            <person name="Kanchanasin P."/>
            <person name="Tanasupawat S."/>
            <person name="Phongsopitanun W."/>
        </authorList>
    </citation>
    <scope>NUCLEOTIDE SEQUENCE</scope>
    <source>
        <strain evidence="3">JCM 31032</strain>
    </source>
</reference>
<dbReference type="Pfam" id="PF00665">
    <property type="entry name" value="rve"/>
    <property type="match status" value="1"/>
</dbReference>
<name>A0A9X1NPH4_9ACTN</name>
<dbReference type="AlphaFoldDB" id="A0A9X1NPH4"/>
<dbReference type="PROSITE" id="PS50994">
    <property type="entry name" value="INTEGRASE"/>
    <property type="match status" value="1"/>
</dbReference>
<accession>A0A9X1NPH4</accession>
<dbReference type="NCBIfam" id="NF033516">
    <property type="entry name" value="transpos_IS3"/>
    <property type="match status" value="1"/>
</dbReference>
<dbReference type="PANTHER" id="PTHR46889:SF4">
    <property type="entry name" value="TRANSPOSASE INSO FOR INSERTION SEQUENCE ELEMENT IS911B-RELATED"/>
    <property type="match status" value="1"/>
</dbReference>
<protein>
    <submittedName>
        <fullName evidence="3">IS3 family transposase</fullName>
    </submittedName>
</protein>
<proteinExistence type="predicted"/>
<sequence length="336" mass="37742">MVAANSSTQAACRLLGVARATHYRRQRPPVLGPPRAPGGGVQPAALSDGERARILHELDSDRFADKSASQAWAVLIDEGTYLGSISTFYRVLRDADQVIERRAQARHPPRTRPELVATGPDQVWSWDITKLKTATKGVYLDLYVVLDIYSRKVIHWEVHSTETRPLAAEFINHAIERNGGVMPHTVHSDNGTSMTSKDVADLLADLRVNRSLSRPHTSNDNPYSESAFKTLKYCPAFPEFFTGLGDAQIFLTIFFRYYNNEHRHSGIGLYTPASVHDGTWKDARDHRQKILNQAYDQHPERFRRRPTAPGLPAKTWINKPPSTIESDQDLHKTSAA</sequence>
<feature type="region of interest" description="Disordered" evidence="1">
    <location>
        <begin position="298"/>
        <end position="336"/>
    </location>
</feature>
<feature type="domain" description="Integrase catalytic" evidence="2">
    <location>
        <begin position="116"/>
        <end position="280"/>
    </location>
</feature>
<dbReference type="InterPro" id="IPR048020">
    <property type="entry name" value="Transpos_IS3"/>
</dbReference>
<evidence type="ECO:0000259" key="2">
    <source>
        <dbReference type="PROSITE" id="PS50994"/>
    </source>
</evidence>
<keyword evidence="4" id="KW-1185">Reference proteome</keyword>
<evidence type="ECO:0000313" key="4">
    <source>
        <dbReference type="Proteomes" id="UP001138997"/>
    </source>
</evidence>
<evidence type="ECO:0000256" key="1">
    <source>
        <dbReference type="SAM" id="MobiDB-lite"/>
    </source>
</evidence>
<feature type="region of interest" description="Disordered" evidence="1">
    <location>
        <begin position="25"/>
        <end position="46"/>
    </location>
</feature>
<organism evidence="3 4">
    <name type="scientific">Kineosporia babensis</name>
    <dbReference type="NCBI Taxonomy" id="499548"/>
    <lineage>
        <taxon>Bacteria</taxon>
        <taxon>Bacillati</taxon>
        <taxon>Actinomycetota</taxon>
        <taxon>Actinomycetes</taxon>
        <taxon>Kineosporiales</taxon>
        <taxon>Kineosporiaceae</taxon>
        <taxon>Kineosporia</taxon>
    </lineage>
</organism>
<dbReference type="Gene3D" id="3.30.420.10">
    <property type="entry name" value="Ribonuclease H-like superfamily/Ribonuclease H"/>
    <property type="match status" value="1"/>
</dbReference>
<gene>
    <name evidence="3" type="ORF">LR394_38580</name>
</gene>
<dbReference type="EMBL" id="JAJOMB010000035">
    <property type="protein sequence ID" value="MCD5316818.1"/>
    <property type="molecule type" value="Genomic_DNA"/>
</dbReference>